<keyword evidence="6 10" id="KW-0067">ATP-binding</keyword>
<evidence type="ECO:0000256" key="1">
    <source>
        <dbReference type="ARBA" id="ARBA00012513"/>
    </source>
</evidence>
<keyword evidence="2" id="KW-0723">Serine/threonine-protein kinase</keyword>
<evidence type="ECO:0000256" key="9">
    <source>
        <dbReference type="PROSITE-ProRule" id="PRU00103"/>
    </source>
</evidence>
<dbReference type="PROSITE" id="PS50077">
    <property type="entry name" value="HEAT_REPEAT"/>
    <property type="match status" value="1"/>
</dbReference>
<feature type="repeat" description="HEAT" evidence="9">
    <location>
        <begin position="595"/>
        <end position="629"/>
    </location>
</feature>
<evidence type="ECO:0000256" key="5">
    <source>
        <dbReference type="ARBA" id="ARBA00022777"/>
    </source>
</evidence>
<feature type="compositionally biased region" description="Basic and acidic residues" evidence="11">
    <location>
        <begin position="280"/>
        <end position="291"/>
    </location>
</feature>
<feature type="region of interest" description="Disordered" evidence="11">
    <location>
        <begin position="418"/>
        <end position="437"/>
    </location>
</feature>
<feature type="compositionally biased region" description="Low complexity" evidence="11">
    <location>
        <begin position="304"/>
        <end position="315"/>
    </location>
</feature>
<dbReference type="Proteomes" id="UP000225706">
    <property type="component" value="Unassembled WGS sequence"/>
</dbReference>
<keyword evidence="5 13" id="KW-0418">Kinase</keyword>
<dbReference type="SUPFAM" id="SSF48371">
    <property type="entry name" value="ARM repeat"/>
    <property type="match status" value="2"/>
</dbReference>
<dbReference type="InterPro" id="IPR011009">
    <property type="entry name" value="Kinase-like_dom_sf"/>
</dbReference>
<evidence type="ECO:0000256" key="3">
    <source>
        <dbReference type="ARBA" id="ARBA00022679"/>
    </source>
</evidence>
<dbReference type="Pfam" id="PF00069">
    <property type="entry name" value="Pkinase"/>
    <property type="match status" value="1"/>
</dbReference>
<dbReference type="GO" id="GO:0007224">
    <property type="term" value="P:smoothened signaling pathway"/>
    <property type="evidence" value="ECO:0007669"/>
    <property type="project" value="TreeGrafter"/>
</dbReference>
<dbReference type="EC" id="2.7.11.1" evidence="1"/>
<keyword evidence="4 10" id="KW-0547">Nucleotide-binding</keyword>
<evidence type="ECO:0000256" key="11">
    <source>
        <dbReference type="SAM" id="MobiDB-lite"/>
    </source>
</evidence>
<reference evidence="14" key="1">
    <citation type="journal article" date="2017" name="bioRxiv">
        <title>Comparative analysis of the genomes of Stylophora pistillata and Acropora digitifera provides evidence for extensive differences between species of corals.</title>
        <authorList>
            <person name="Voolstra C.R."/>
            <person name="Li Y."/>
            <person name="Liew Y.J."/>
            <person name="Baumgarten S."/>
            <person name="Zoccola D."/>
            <person name="Flot J.-F."/>
            <person name="Tambutte S."/>
            <person name="Allemand D."/>
            <person name="Aranda M."/>
        </authorList>
    </citation>
    <scope>NUCLEOTIDE SEQUENCE [LARGE SCALE GENOMIC DNA]</scope>
</reference>
<evidence type="ECO:0000256" key="7">
    <source>
        <dbReference type="ARBA" id="ARBA00047899"/>
    </source>
</evidence>
<dbReference type="InterPro" id="IPR011989">
    <property type="entry name" value="ARM-like"/>
</dbReference>
<dbReference type="STRING" id="50429.A0A2B4RVU0"/>
<dbReference type="InterPro" id="IPR008271">
    <property type="entry name" value="Ser/Thr_kinase_AS"/>
</dbReference>
<feature type="compositionally biased region" description="Basic and acidic residues" evidence="11">
    <location>
        <begin position="418"/>
        <end position="430"/>
    </location>
</feature>
<dbReference type="PANTHER" id="PTHR22983:SF6">
    <property type="entry name" value="SERINE_THREONINE-PROTEIN KINASE 36"/>
    <property type="match status" value="1"/>
</dbReference>
<keyword evidence="3" id="KW-0808">Transferase</keyword>
<proteinExistence type="predicted"/>
<dbReference type="Gene3D" id="1.25.10.10">
    <property type="entry name" value="Leucine-rich Repeat Variant"/>
    <property type="match status" value="3"/>
</dbReference>
<dbReference type="PROSITE" id="PS50011">
    <property type="entry name" value="PROTEIN_KINASE_DOM"/>
    <property type="match status" value="1"/>
</dbReference>
<comment type="caution">
    <text evidence="13">The sequence shown here is derived from an EMBL/GenBank/DDBJ whole genome shotgun (WGS) entry which is preliminary data.</text>
</comment>
<dbReference type="GO" id="GO:0005524">
    <property type="term" value="F:ATP binding"/>
    <property type="evidence" value="ECO:0007669"/>
    <property type="project" value="UniProtKB-UniRule"/>
</dbReference>
<comment type="catalytic activity">
    <reaction evidence="7">
        <text>L-threonyl-[protein] + ATP = O-phospho-L-threonyl-[protein] + ADP + H(+)</text>
        <dbReference type="Rhea" id="RHEA:46608"/>
        <dbReference type="Rhea" id="RHEA-COMP:11060"/>
        <dbReference type="Rhea" id="RHEA-COMP:11605"/>
        <dbReference type="ChEBI" id="CHEBI:15378"/>
        <dbReference type="ChEBI" id="CHEBI:30013"/>
        <dbReference type="ChEBI" id="CHEBI:30616"/>
        <dbReference type="ChEBI" id="CHEBI:61977"/>
        <dbReference type="ChEBI" id="CHEBI:456216"/>
        <dbReference type="EC" id="2.7.11.1"/>
    </reaction>
</comment>
<dbReference type="PANTHER" id="PTHR22983">
    <property type="entry name" value="PROTEIN KINASE RELATED"/>
    <property type="match status" value="1"/>
</dbReference>
<feature type="compositionally biased region" description="Basic and acidic residues" evidence="11">
    <location>
        <begin position="316"/>
        <end position="334"/>
    </location>
</feature>
<dbReference type="GO" id="GO:0005737">
    <property type="term" value="C:cytoplasm"/>
    <property type="evidence" value="ECO:0007669"/>
    <property type="project" value="TreeGrafter"/>
</dbReference>
<feature type="compositionally biased region" description="Basic and acidic residues" evidence="11">
    <location>
        <begin position="361"/>
        <end position="373"/>
    </location>
</feature>
<dbReference type="PROSITE" id="PS00107">
    <property type="entry name" value="PROTEIN_KINASE_ATP"/>
    <property type="match status" value="1"/>
</dbReference>
<evidence type="ECO:0000313" key="13">
    <source>
        <dbReference type="EMBL" id="PFX20447.1"/>
    </source>
</evidence>
<dbReference type="InterPro" id="IPR000719">
    <property type="entry name" value="Prot_kinase_dom"/>
</dbReference>
<evidence type="ECO:0000256" key="4">
    <source>
        <dbReference type="ARBA" id="ARBA00022741"/>
    </source>
</evidence>
<dbReference type="SMART" id="SM00220">
    <property type="entry name" value="S_TKc"/>
    <property type="match status" value="1"/>
</dbReference>
<evidence type="ECO:0000256" key="10">
    <source>
        <dbReference type="PROSITE-ProRule" id="PRU10141"/>
    </source>
</evidence>
<dbReference type="SUPFAM" id="SSF56112">
    <property type="entry name" value="Protein kinase-like (PK-like)"/>
    <property type="match status" value="1"/>
</dbReference>
<dbReference type="FunFam" id="3.30.200.20:FF:000042">
    <property type="entry name" value="Aurora kinase A"/>
    <property type="match status" value="1"/>
</dbReference>
<comment type="catalytic activity">
    <reaction evidence="8">
        <text>L-seryl-[protein] + ATP = O-phospho-L-seryl-[protein] + ADP + H(+)</text>
        <dbReference type="Rhea" id="RHEA:17989"/>
        <dbReference type="Rhea" id="RHEA-COMP:9863"/>
        <dbReference type="Rhea" id="RHEA-COMP:11604"/>
        <dbReference type="ChEBI" id="CHEBI:15378"/>
        <dbReference type="ChEBI" id="CHEBI:29999"/>
        <dbReference type="ChEBI" id="CHEBI:30616"/>
        <dbReference type="ChEBI" id="CHEBI:83421"/>
        <dbReference type="ChEBI" id="CHEBI:456216"/>
        <dbReference type="EC" id="2.7.11.1"/>
    </reaction>
</comment>
<protein>
    <recommendedName>
        <fullName evidence="1">non-specific serine/threonine protein kinase</fullName>
        <ecNumber evidence="1">2.7.11.1</ecNumber>
    </recommendedName>
</protein>
<dbReference type="EMBL" id="LSMT01000316">
    <property type="protein sequence ID" value="PFX20447.1"/>
    <property type="molecule type" value="Genomic_DNA"/>
</dbReference>
<dbReference type="Gene3D" id="1.10.510.10">
    <property type="entry name" value="Transferase(Phosphotransferase) domain 1"/>
    <property type="match status" value="2"/>
</dbReference>
<evidence type="ECO:0000256" key="2">
    <source>
        <dbReference type="ARBA" id="ARBA00022527"/>
    </source>
</evidence>
<dbReference type="InterPro" id="IPR021133">
    <property type="entry name" value="HEAT_type_2"/>
</dbReference>
<dbReference type="GO" id="GO:0004674">
    <property type="term" value="F:protein serine/threonine kinase activity"/>
    <property type="evidence" value="ECO:0007669"/>
    <property type="project" value="UniProtKB-KW"/>
</dbReference>
<feature type="binding site" evidence="10">
    <location>
        <position position="33"/>
    </location>
    <ligand>
        <name>ATP</name>
        <dbReference type="ChEBI" id="CHEBI:30616"/>
    </ligand>
</feature>
<organism evidence="13 14">
    <name type="scientific">Stylophora pistillata</name>
    <name type="common">Smooth cauliflower coral</name>
    <dbReference type="NCBI Taxonomy" id="50429"/>
    <lineage>
        <taxon>Eukaryota</taxon>
        <taxon>Metazoa</taxon>
        <taxon>Cnidaria</taxon>
        <taxon>Anthozoa</taxon>
        <taxon>Hexacorallia</taxon>
        <taxon>Scleractinia</taxon>
        <taxon>Astrocoeniina</taxon>
        <taxon>Pocilloporidae</taxon>
        <taxon>Stylophora</taxon>
    </lineage>
</organism>
<gene>
    <name evidence="13" type="primary">Stk36</name>
    <name evidence="13" type="ORF">AWC38_SpisGene15103</name>
</gene>
<evidence type="ECO:0000259" key="12">
    <source>
        <dbReference type="PROSITE" id="PS50011"/>
    </source>
</evidence>
<dbReference type="PROSITE" id="PS00108">
    <property type="entry name" value="PROTEIN_KINASE_ST"/>
    <property type="match status" value="1"/>
</dbReference>
<sequence>MENYHVLELIGEGSFGKVYKGRKKYSGQVVALKFIPKVGRSEKELKNLQREIDIMRNLEHENIIKLLDSFETPKEVCVVTEYAEGELFQVLEDDGSLPEEQTTDNAALVNVSGIVSRTERIVVFDMDIVVRKIACQLVKALYYLHSHRILHRDMKPQNILLGKGGVVKLCDFGSVGCILYELFVGTPPFYTNSIFQLVNLICRDTVKWPENMSPDFQSFLQGLLTKEPNKRLSWPYLLRHPFVADGINEAELERFSTSEMFEKLGNSASNVSKTFKTKGKTHESKTKKDGGTGEVRPSWIRKLQQQQEGTQQTKQKGNEPKQDNKEKGRQESKKKAQSNIPKKKKPPLVTETETKIVSSSKESKDKEKSTEEKAVDDDWEVKLDDRPVTTDRVGHEISDDYDREVSVIEQVLAAAVKRREEKSKTGHGEQEDLDSEEEWDYLVELTDKIGTSSSQKDSSEEDDKIPEKLMTDSAFIDKVQSSLETVAVQVLDGLLEGASRFRQILRVLRSLLITACTPEVKVKFSSSVGIPEDSLILLVQLLRKSGLSQQPWVVQVIVDLLNLMAAYLRSCILLSSDSLKESSAILSHGKQLMGVLPTLTQHSQDKELTLRQAALECVQYLCDVVDKHDDAVPEEFYDNLITCDIKSVDCLISALYVDPSAIQRLKVLDFLAELCTVSREFSLLLTGQTKWIVSLTKCLTSCSGKEADCEETFSVLQILCSMVTNAENIPIEIYDCTDHIVSIFTESSVFMIEALSALLLARLTSSDPKVQLDQSEQLLDTIATALAEIPQNPQMLGRVNGGLLDGFTQLLEYCLTQDSGSRLHYQVVESGLWNSVWCAVGLVLNSGPEESILLRDLEAMPEEVDIRVGVVQWGVTSPNGIEHLLRVSHHLFTKVPLQSILKFIEPPSYAVSCLTRMLTTPFVEQLSKHLASFSYEKKGEEGEVLQAFMRKIIKIFYFPFAVDIEEHLLHDALSVFYEYRLIPNLLEFSSKFLPVEDLELALGLIARLVLSDEIFVTQLARDVTNQKVEPFLASLMSAENSVTLLNDVIAILSHVSRSSSEYVSMVTRVLQGDRESYEPLFNLLTHTSSAVSANACGMLGNILKHSAVFYPVLQRTNLLSTLISCLKSDDANIRKAASFAVGNAACHSDLLYTALSPAVPFLVGLLTDLVARTRANVAGALGNLVRHSPSLYQQLIKTQAPHGVLDMACNDGHAEPQDAALKTLRLFCRNPRCRQVLVSLGIQQRLLRFLERSRMSGACSQQSSVSSVPSTARTNDSVVSEHCVRILNKLKTRGSDA</sequence>
<dbReference type="OrthoDB" id="377346at2759"/>
<dbReference type="InterPro" id="IPR016024">
    <property type="entry name" value="ARM-type_fold"/>
</dbReference>
<evidence type="ECO:0000256" key="8">
    <source>
        <dbReference type="ARBA" id="ARBA00048679"/>
    </source>
</evidence>
<dbReference type="InterPro" id="IPR017441">
    <property type="entry name" value="Protein_kinase_ATP_BS"/>
</dbReference>
<accession>A0A2B4RVU0</accession>
<name>A0A2B4RVU0_STYPI</name>
<feature type="domain" description="Protein kinase" evidence="12">
    <location>
        <begin position="4"/>
        <end position="380"/>
    </location>
</feature>
<evidence type="ECO:0000256" key="6">
    <source>
        <dbReference type="ARBA" id="ARBA00022840"/>
    </source>
</evidence>
<feature type="region of interest" description="Disordered" evidence="11">
    <location>
        <begin position="272"/>
        <end position="375"/>
    </location>
</feature>
<dbReference type="Pfam" id="PF13513">
    <property type="entry name" value="HEAT_EZ"/>
    <property type="match status" value="1"/>
</dbReference>
<evidence type="ECO:0000313" key="14">
    <source>
        <dbReference type="Proteomes" id="UP000225706"/>
    </source>
</evidence>
<keyword evidence="14" id="KW-1185">Reference proteome</keyword>